<reference evidence="1 2" key="1">
    <citation type="submission" date="2020-02" db="EMBL/GenBank/DDBJ databases">
        <title>Draft genome sequence of two Spirosoma agri KCTC 52727 and Spirosoma terrae KCTC 52035.</title>
        <authorList>
            <person name="Rojas J."/>
            <person name="Ambika Manirajan B."/>
            <person name="Ratering S."/>
            <person name="Suarez C."/>
            <person name="Schnell S."/>
        </authorList>
    </citation>
    <scope>NUCLEOTIDE SEQUENCE [LARGE SCALE GENOMIC DNA]</scope>
    <source>
        <strain evidence="1 2">KCTC 52727</strain>
    </source>
</reference>
<dbReference type="AlphaFoldDB" id="A0A6M0IPR8"/>
<evidence type="ECO:0000313" key="2">
    <source>
        <dbReference type="Proteomes" id="UP000477386"/>
    </source>
</evidence>
<comment type="caution">
    <text evidence="1">The sequence shown here is derived from an EMBL/GenBank/DDBJ whole genome shotgun (WGS) entry which is preliminary data.</text>
</comment>
<organism evidence="1 2">
    <name type="scientific">Spirosoma agri</name>
    <dbReference type="NCBI Taxonomy" id="1987381"/>
    <lineage>
        <taxon>Bacteria</taxon>
        <taxon>Pseudomonadati</taxon>
        <taxon>Bacteroidota</taxon>
        <taxon>Cytophagia</taxon>
        <taxon>Cytophagales</taxon>
        <taxon>Cytophagaceae</taxon>
        <taxon>Spirosoma</taxon>
    </lineage>
</organism>
<protein>
    <recommendedName>
        <fullName evidence="3">PKD domain-containing protein</fullName>
    </recommendedName>
</protein>
<gene>
    <name evidence="1" type="ORF">GK091_25550</name>
</gene>
<proteinExistence type="predicted"/>
<accession>A0A6M0IPR8</accession>
<evidence type="ECO:0000313" key="1">
    <source>
        <dbReference type="EMBL" id="NEU70268.1"/>
    </source>
</evidence>
<keyword evidence="2" id="KW-1185">Reference proteome</keyword>
<dbReference type="InterPro" id="IPR013783">
    <property type="entry name" value="Ig-like_fold"/>
</dbReference>
<dbReference type="RefSeq" id="WP_164043567.1">
    <property type="nucleotide sequence ID" value="NZ_JAAGNZ010000003.1"/>
</dbReference>
<evidence type="ECO:0008006" key="3">
    <source>
        <dbReference type="Google" id="ProtNLM"/>
    </source>
</evidence>
<dbReference type="Gene3D" id="2.60.40.10">
    <property type="entry name" value="Immunoglobulins"/>
    <property type="match status" value="4"/>
</dbReference>
<dbReference type="Proteomes" id="UP000477386">
    <property type="component" value="Unassembled WGS sequence"/>
</dbReference>
<dbReference type="EMBL" id="JAAGNZ010000003">
    <property type="protein sequence ID" value="NEU70268.1"/>
    <property type="molecule type" value="Genomic_DNA"/>
</dbReference>
<name>A0A6M0IPR8_9BACT</name>
<sequence>MPTFIFPASFKQIFRYALVLFLTNKNRTSQRWTFLQWLLCLWLLGLQPTLGWNGASYSVYPCDEGGFGSRSWPTLSRIEQPASKTTTLITNGAKGNQRQYRANSTSGPRTVFSQSATFTQEAPPSITVQPLSRTVCSANGIQFSVQADGTDLRYAWQYYDSVGGIWVTLDQFKTNTLTISDNFTPNNEQFQVQYRAVVSNGYGSVTSQPATLTKLPAALITQQPVDQIACSSKGLQYTVQVKQEEDLSYYWEFNDGRGWASLLADTNVYKGYNTGALTIKIDEPTSRQYRVKINNRYCTIYSDSVAFTKLRAIVITQQPISHTICSGDGKGLTYSVLADGDDLGYDWEFKDPGMIQWESFSNFVDTYPDYTTATLTANGVETPGRQYRVKIINDCGTVYSESATFTLTTTPPAITQQPISHTVCSGNEDGLTYSVKAAGDDLTYEWEFKDPATMDWASLGGQYAPLYPGYDTPTLTTNGTEANGRQYRVKIMNSCGSTVYSEAATLTITPAPTITQQPQSRTACSGSTTGLTYTVVVESTGPVTYEWEFKDPATTDWASLGGQYAPLYPGYDTPTLTTNGTEANGRQYRVKINNGCAYSNPAILILAPTPTITQQPQSRIACSGKGLTYSVQADGQNLTYEWEFNDTGSRDWASLGGQYAPLYPGYDTPTLTTNGTEANGRQYRVKVMAGTCTVYSQPATFTQSQCTPTLTNFSASPTSVTPGQPIEFTATVGGVTAPYNYTLSNGAGSDQTGTASGSNFSQRLTAQGNGPQTYTLTIGNSPYTVTGTTVVTVASFAITDLKAFANPVQSGQSVEFTATFEGLIDTDLYKYTLTNGQEPVPLTGNFYGSSFRESITARGAGVQVFTLTVVTRDKGTATAAISVTVVGDDIGLERFAVLGVTAVDCETLSETKRQLRFTPRYAGANGEPISFSVVNELSPTTQPGPYTLRLYIDNPTITLVAQQGNAQARYSYDWLAHCSTSPGSFTLTGARIVDCQLENPNFSQQYRVSLQPSYANQDNAQPISFSVVDELSPTTQSGPYTLHLWGDKPVITLVAQQGNVQTRYAYNWLASCGSFNRARRASAQEDVERLQVKLLGNPITNHQIRVEVKGVTGQHLELTLMDLSGRTLLNQRIEKPGSMKEYQLQTNPAWSGPLLLRVRIESLTGGFQQQTVKVIQEY</sequence>